<dbReference type="EMBL" id="LKEU01000033">
    <property type="protein sequence ID" value="OFV70253.1"/>
    <property type="molecule type" value="Genomic_DNA"/>
</dbReference>
<evidence type="ECO:0000313" key="1">
    <source>
        <dbReference type="EMBL" id="OFV70253.1"/>
    </source>
</evidence>
<dbReference type="OrthoDB" id="2388264at2"/>
<proteinExistence type="predicted"/>
<reference evidence="1 2" key="1">
    <citation type="submission" date="2015-09" db="EMBL/GenBank/DDBJ databases">
        <title>Genome sequence of Acetobacterium wieringae DSM 1911.</title>
        <authorList>
            <person name="Poehlein A."/>
            <person name="Bengelsdorf F.R."/>
            <person name="Schiel-Bengelsdorf B."/>
            <person name="Duerre P."/>
            <person name="Daniel R."/>
        </authorList>
    </citation>
    <scope>NUCLEOTIDE SEQUENCE [LARGE SCALE GENOMIC DNA]</scope>
    <source>
        <strain evidence="1 2">DSM 1911</strain>
    </source>
</reference>
<protein>
    <submittedName>
        <fullName evidence="1">Uncharacterized protein</fullName>
    </submittedName>
</protein>
<dbReference type="RefSeq" id="WP_070371728.1">
    <property type="nucleotide sequence ID" value="NZ_LKEU01000033.1"/>
</dbReference>
<dbReference type="STRING" id="52694.ACWI_24580"/>
<dbReference type="Proteomes" id="UP000176244">
    <property type="component" value="Unassembled WGS sequence"/>
</dbReference>
<organism evidence="1 2">
    <name type="scientific">Acetobacterium wieringae</name>
    <dbReference type="NCBI Taxonomy" id="52694"/>
    <lineage>
        <taxon>Bacteria</taxon>
        <taxon>Bacillati</taxon>
        <taxon>Bacillota</taxon>
        <taxon>Clostridia</taxon>
        <taxon>Eubacteriales</taxon>
        <taxon>Eubacteriaceae</taxon>
        <taxon>Acetobacterium</taxon>
    </lineage>
</organism>
<name>A0A1F2PG03_9FIRM</name>
<accession>A0A1F2PG03</accession>
<gene>
    <name evidence="1" type="ORF">ACWI_24580</name>
</gene>
<dbReference type="AlphaFoldDB" id="A0A1F2PG03"/>
<evidence type="ECO:0000313" key="2">
    <source>
        <dbReference type="Proteomes" id="UP000176244"/>
    </source>
</evidence>
<comment type="caution">
    <text evidence="1">The sequence shown here is derived from an EMBL/GenBank/DDBJ whole genome shotgun (WGS) entry which is preliminary data.</text>
</comment>
<sequence>MPIQTLPLNLHHGYPLNFTIPQSSDYTLETMNRGTIIKFDGNIEVPSEFDMTHLIGQFKGMISQEISSKMSDGEAEVFVNFFEICNPKIPIISQFDTGDVISLIESENLLVQYPDIEDYEINFNYTTKGNTP</sequence>